<dbReference type="eggNOG" id="COG1846">
    <property type="taxonomic scope" value="Bacteria"/>
</dbReference>
<dbReference type="PANTHER" id="PTHR33164:SF43">
    <property type="entry name" value="HTH-TYPE TRANSCRIPTIONAL REPRESSOR YETL"/>
    <property type="match status" value="1"/>
</dbReference>
<dbReference type="SUPFAM" id="SSF56784">
    <property type="entry name" value="HAD-like"/>
    <property type="match status" value="1"/>
</dbReference>
<dbReference type="Gene3D" id="1.10.10.10">
    <property type="entry name" value="Winged helix-like DNA-binding domain superfamily/Winged helix DNA-binding domain"/>
    <property type="match status" value="1"/>
</dbReference>
<proteinExistence type="predicted"/>
<gene>
    <name evidence="3" type="ordered locus">Psed_5177</name>
</gene>
<evidence type="ECO:0000259" key="2">
    <source>
        <dbReference type="PROSITE" id="PS50995"/>
    </source>
</evidence>
<dbReference type="InterPro" id="IPR036390">
    <property type="entry name" value="WH_DNA-bd_sf"/>
</dbReference>
<dbReference type="PANTHER" id="PTHR33164">
    <property type="entry name" value="TRANSCRIPTIONAL REGULATOR, MARR FAMILY"/>
    <property type="match status" value="1"/>
</dbReference>
<dbReference type="InterPro" id="IPR000835">
    <property type="entry name" value="HTH_MarR-typ"/>
</dbReference>
<dbReference type="KEGG" id="pdx:Psed_5177"/>
<feature type="domain" description="HTH marR-type" evidence="2">
    <location>
        <begin position="1"/>
        <end position="128"/>
    </location>
</feature>
<keyword evidence="3" id="KW-0378">Hydrolase</keyword>
<dbReference type="InterPro" id="IPR039422">
    <property type="entry name" value="MarR/SlyA-like"/>
</dbReference>
<dbReference type="AlphaFoldDB" id="F4CRU7"/>
<dbReference type="GO" id="GO:0016787">
    <property type="term" value="F:hydrolase activity"/>
    <property type="evidence" value="ECO:0007669"/>
    <property type="project" value="UniProtKB-KW"/>
</dbReference>
<feature type="region of interest" description="Disordered" evidence="1">
    <location>
        <begin position="129"/>
        <end position="160"/>
    </location>
</feature>
<dbReference type="Pfam" id="PF01047">
    <property type="entry name" value="MarR"/>
    <property type="match status" value="1"/>
</dbReference>
<dbReference type="SUPFAM" id="SSF46785">
    <property type="entry name" value="Winged helix' DNA-binding domain"/>
    <property type="match status" value="1"/>
</dbReference>
<dbReference type="eggNOG" id="COG0637">
    <property type="taxonomic scope" value="Bacteria"/>
</dbReference>
<dbReference type="Proteomes" id="UP000007809">
    <property type="component" value="Chromosome"/>
</dbReference>
<protein>
    <submittedName>
        <fullName evidence="3">HAD-superfamily hydrolase, subfamily IA, variant 3</fullName>
    </submittedName>
</protein>
<dbReference type="GO" id="GO:0003700">
    <property type="term" value="F:DNA-binding transcription factor activity"/>
    <property type="evidence" value="ECO:0007669"/>
    <property type="project" value="InterPro"/>
</dbReference>
<keyword evidence="4" id="KW-1185">Reference proteome</keyword>
<dbReference type="NCBIfam" id="TIGR01509">
    <property type="entry name" value="HAD-SF-IA-v3"/>
    <property type="match status" value="1"/>
</dbReference>
<dbReference type="STRING" id="675635.Psed_5177"/>
<accession>F4CRU7</accession>
<evidence type="ECO:0000256" key="1">
    <source>
        <dbReference type="SAM" id="MobiDB-lite"/>
    </source>
</evidence>
<dbReference type="InterPro" id="IPR006439">
    <property type="entry name" value="HAD-SF_hydro_IA"/>
</dbReference>
<dbReference type="Pfam" id="PF00702">
    <property type="entry name" value="Hydrolase"/>
    <property type="match status" value="1"/>
</dbReference>
<dbReference type="InterPro" id="IPR036412">
    <property type="entry name" value="HAD-like_sf"/>
</dbReference>
<dbReference type="EMBL" id="CP002593">
    <property type="protein sequence ID" value="AEA27314.1"/>
    <property type="molecule type" value="Genomic_DNA"/>
</dbReference>
<name>F4CRU7_PSEUX</name>
<dbReference type="InterPro" id="IPR023214">
    <property type="entry name" value="HAD_sf"/>
</dbReference>
<evidence type="ECO:0000313" key="4">
    <source>
        <dbReference type="Proteomes" id="UP000007809"/>
    </source>
</evidence>
<dbReference type="PROSITE" id="PS50995">
    <property type="entry name" value="HTH_MARR_2"/>
    <property type="match status" value="1"/>
</dbReference>
<dbReference type="SMART" id="SM00347">
    <property type="entry name" value="HTH_MARR"/>
    <property type="match status" value="1"/>
</dbReference>
<organism evidence="3 4">
    <name type="scientific">Pseudonocardia dioxanivorans (strain ATCC 55486 / DSM 44775 / JCM 13855 / CB1190)</name>
    <dbReference type="NCBI Taxonomy" id="675635"/>
    <lineage>
        <taxon>Bacteria</taxon>
        <taxon>Bacillati</taxon>
        <taxon>Actinomycetota</taxon>
        <taxon>Actinomycetes</taxon>
        <taxon>Pseudonocardiales</taxon>
        <taxon>Pseudonocardiaceae</taxon>
        <taxon>Pseudonocardia</taxon>
    </lineage>
</organism>
<feature type="compositionally biased region" description="Basic and acidic residues" evidence="1">
    <location>
        <begin position="129"/>
        <end position="138"/>
    </location>
</feature>
<reference evidence="3 4" key="1">
    <citation type="journal article" date="2011" name="J. Bacteriol.">
        <title>Genome sequence of the 1,4-dioxane-degrading Pseudonocardia dioxanivorans strain CB1190.</title>
        <authorList>
            <person name="Sales C.M."/>
            <person name="Mahendra S."/>
            <person name="Grostern A."/>
            <person name="Parales R.E."/>
            <person name="Goodwin L.A."/>
            <person name="Woyke T."/>
            <person name="Nolan M."/>
            <person name="Lapidus A."/>
            <person name="Chertkov O."/>
            <person name="Ovchinnikova G."/>
            <person name="Sczyrba A."/>
            <person name="Alvarez-Cohen L."/>
        </authorList>
    </citation>
    <scope>NUCLEOTIDE SEQUENCE [LARGE SCALE GENOMIC DNA]</scope>
    <source>
        <strain evidence="4">ATCC 55486 / DSM 44775 / JCM 13855 / CB1190</strain>
    </source>
</reference>
<evidence type="ECO:0000313" key="3">
    <source>
        <dbReference type="EMBL" id="AEA27314.1"/>
    </source>
</evidence>
<dbReference type="GO" id="GO:0006950">
    <property type="term" value="P:response to stress"/>
    <property type="evidence" value="ECO:0007669"/>
    <property type="project" value="TreeGrafter"/>
</dbReference>
<dbReference type="HOGENOM" id="CLU_959321_0_0_11"/>
<dbReference type="InterPro" id="IPR036388">
    <property type="entry name" value="WH-like_DNA-bd_sf"/>
</dbReference>
<dbReference type="Gene3D" id="3.40.50.1000">
    <property type="entry name" value="HAD superfamily/HAD-like"/>
    <property type="match status" value="1"/>
</dbReference>
<sequence>MLLVRAGRALERRRREVVAAHGLTTTGLAVLEALAGADRTSHRDLAAAVGVAPATLTPVLDALDDQDLVRRHRAVDDRRTVGITLGPRGRDVLGAATADLAGRSRAWLPVAGDEIRGYLNELLARAEADDTPRARKDTPPQARRPHAYERARTHAVGDGARPMTAPAAAALVMDYGGVMTDGPPVATLPERARRAGVPTALLTDARAVPAEVAALFDVVVTGDDGPRKPDPAAFRAAARAVGVPVERCVVVDDDRANLRGAREAGAIVVGHVDAATTVFEVEVLLDLHLE</sequence>